<comment type="caution">
    <text evidence="2">The sequence shown here is derived from an EMBL/GenBank/DDBJ whole genome shotgun (WGS) entry which is preliminary data.</text>
</comment>
<reference evidence="2 3" key="1">
    <citation type="submission" date="2019-03" db="EMBL/GenBank/DDBJ databases">
        <title>Genomic Encyclopedia of Type Strains, Phase IV (KMG-IV): sequencing the most valuable type-strain genomes for metagenomic binning, comparative biology and taxonomic classification.</title>
        <authorList>
            <person name="Goeker M."/>
        </authorList>
    </citation>
    <scope>NUCLEOTIDE SEQUENCE [LARGE SCALE GENOMIC DNA]</scope>
    <source>
        <strain evidence="2 3">DSM 24179</strain>
    </source>
</reference>
<dbReference type="Proteomes" id="UP000295221">
    <property type="component" value="Unassembled WGS sequence"/>
</dbReference>
<dbReference type="RefSeq" id="WP_132434419.1">
    <property type="nucleotide sequence ID" value="NZ_SLWK01000010.1"/>
</dbReference>
<organism evidence="2 3">
    <name type="scientific">Natronoflexus pectinivorans</name>
    <dbReference type="NCBI Taxonomy" id="682526"/>
    <lineage>
        <taxon>Bacteria</taxon>
        <taxon>Pseudomonadati</taxon>
        <taxon>Bacteroidota</taxon>
        <taxon>Bacteroidia</taxon>
        <taxon>Marinilabiliales</taxon>
        <taxon>Marinilabiliaceae</taxon>
        <taxon>Natronoflexus</taxon>
    </lineage>
</organism>
<dbReference type="Gene3D" id="3.90.1570.30">
    <property type="match status" value="1"/>
</dbReference>
<protein>
    <submittedName>
        <fullName evidence="2">Type I restriction and modification enzyme subunit R-like protein</fullName>
    </submittedName>
</protein>
<evidence type="ECO:0000313" key="2">
    <source>
        <dbReference type="EMBL" id="TCO07083.1"/>
    </source>
</evidence>
<proteinExistence type="predicted"/>
<dbReference type="AlphaFoldDB" id="A0A4R2GFS7"/>
<evidence type="ECO:0000313" key="3">
    <source>
        <dbReference type="Proteomes" id="UP000295221"/>
    </source>
</evidence>
<evidence type="ECO:0000259" key="1">
    <source>
        <dbReference type="Pfam" id="PF13588"/>
    </source>
</evidence>
<name>A0A4R2GFS7_9BACT</name>
<dbReference type="InterPro" id="IPR029464">
    <property type="entry name" value="HSDR_N"/>
</dbReference>
<accession>A0A4R2GFS7</accession>
<dbReference type="EMBL" id="SLWK01000010">
    <property type="protein sequence ID" value="TCO07083.1"/>
    <property type="molecule type" value="Genomic_DNA"/>
</dbReference>
<keyword evidence="3" id="KW-1185">Reference proteome</keyword>
<dbReference type="OrthoDB" id="9790377at2"/>
<feature type="domain" description="Type I restriction enzyme R protein N-terminal" evidence="1">
    <location>
        <begin position="35"/>
        <end position="143"/>
    </location>
</feature>
<dbReference type="Pfam" id="PF13588">
    <property type="entry name" value="HSDR_N_2"/>
    <property type="match status" value="1"/>
</dbReference>
<sequence length="151" mass="17202">MQKLNLPPIEAKITADGNRQRIFDIIRKKYVVLTPEEWVRQHFVHYLLSLEYSASLMAVEKLVVVNELKQRADVVVYNKKRTPVMIVECKSPTVPLTNDTLAQAARYNIRLGVSYLVITNGLNHYCIKIDRESGKAEVLDALPPIAEVENV</sequence>
<gene>
    <name evidence="2" type="ORF">EV194_11082</name>
</gene>